<comment type="similarity">
    <text evidence="1 6">Belongs to the methyltransferase superfamily. RsmH family.</text>
</comment>
<dbReference type="SUPFAM" id="SSF81799">
    <property type="entry name" value="Putative methyltransferase TM0872, insert domain"/>
    <property type="match status" value="1"/>
</dbReference>
<dbReference type="Gene3D" id="3.40.50.150">
    <property type="entry name" value="Vaccinia Virus protein VP39"/>
    <property type="match status" value="1"/>
</dbReference>
<dbReference type="Gene3D" id="1.10.150.170">
    <property type="entry name" value="Putative methyltransferase TM0872, insert domain"/>
    <property type="match status" value="1"/>
</dbReference>
<dbReference type="PANTHER" id="PTHR11265:SF0">
    <property type="entry name" value="12S RRNA N4-METHYLCYTIDINE METHYLTRANSFERASE"/>
    <property type="match status" value="1"/>
</dbReference>
<comment type="catalytic activity">
    <reaction evidence="6">
        <text>cytidine(1402) in 16S rRNA + S-adenosyl-L-methionine = N(4)-methylcytidine(1402) in 16S rRNA + S-adenosyl-L-homocysteine + H(+)</text>
        <dbReference type="Rhea" id="RHEA:42928"/>
        <dbReference type="Rhea" id="RHEA-COMP:10286"/>
        <dbReference type="Rhea" id="RHEA-COMP:10287"/>
        <dbReference type="ChEBI" id="CHEBI:15378"/>
        <dbReference type="ChEBI" id="CHEBI:57856"/>
        <dbReference type="ChEBI" id="CHEBI:59789"/>
        <dbReference type="ChEBI" id="CHEBI:74506"/>
        <dbReference type="ChEBI" id="CHEBI:82748"/>
        <dbReference type="EC" id="2.1.1.199"/>
    </reaction>
</comment>
<protein>
    <recommendedName>
        <fullName evidence="6">Ribosomal RNA small subunit methyltransferase H</fullName>
        <ecNumber evidence="6">2.1.1.199</ecNumber>
    </recommendedName>
    <alternativeName>
        <fullName evidence="6">16S rRNA m(4)C1402 methyltransferase</fullName>
    </alternativeName>
    <alternativeName>
        <fullName evidence="6">rRNA (cytosine-N(4)-)-methyltransferase RsmH</fullName>
    </alternativeName>
</protein>
<keyword evidence="4 6" id="KW-0808">Transferase</keyword>
<dbReference type="HAMAP" id="MF_01007">
    <property type="entry name" value="16SrRNA_methyltr_H"/>
    <property type="match status" value="1"/>
</dbReference>
<keyword evidence="6" id="KW-0963">Cytoplasm</keyword>
<dbReference type="SUPFAM" id="SSF53335">
    <property type="entry name" value="S-adenosyl-L-methionine-dependent methyltransferases"/>
    <property type="match status" value="1"/>
</dbReference>
<feature type="binding site" evidence="6">
    <location>
        <position position="99"/>
    </location>
    <ligand>
        <name>S-adenosyl-L-methionine</name>
        <dbReference type="ChEBI" id="CHEBI:59789"/>
    </ligand>
</feature>
<keyword evidence="2 6" id="KW-0698">rRNA processing</keyword>
<feature type="binding site" evidence="6">
    <location>
        <position position="78"/>
    </location>
    <ligand>
        <name>S-adenosyl-L-methionine</name>
        <dbReference type="ChEBI" id="CHEBI:59789"/>
    </ligand>
</feature>
<comment type="function">
    <text evidence="6">Specifically methylates the N4 position of cytidine in position 1402 (C1402) of 16S rRNA.</text>
</comment>
<dbReference type="EMBL" id="LCBS01000007">
    <property type="protein sequence ID" value="KKS17109.1"/>
    <property type="molecule type" value="Genomic_DNA"/>
</dbReference>
<evidence type="ECO:0000256" key="5">
    <source>
        <dbReference type="ARBA" id="ARBA00022691"/>
    </source>
</evidence>
<dbReference type="Pfam" id="PF01795">
    <property type="entry name" value="Methyltransf_5"/>
    <property type="match status" value="1"/>
</dbReference>
<feature type="binding site" evidence="6">
    <location>
        <position position="106"/>
    </location>
    <ligand>
        <name>S-adenosyl-L-methionine</name>
        <dbReference type="ChEBI" id="CHEBI:59789"/>
    </ligand>
</feature>
<keyword evidence="3 6" id="KW-0489">Methyltransferase</keyword>
<proteinExistence type="inferred from homology"/>
<feature type="binding site" evidence="6">
    <location>
        <begin position="32"/>
        <end position="34"/>
    </location>
    <ligand>
        <name>S-adenosyl-L-methionine</name>
        <dbReference type="ChEBI" id="CHEBI:59789"/>
    </ligand>
</feature>
<dbReference type="PATRIC" id="fig|1619112.3.peg.339"/>
<dbReference type="Proteomes" id="UP000034163">
    <property type="component" value="Unassembled WGS sequence"/>
</dbReference>
<accession>A0A0G0WWL5</accession>
<feature type="binding site" evidence="6">
    <location>
        <position position="49"/>
    </location>
    <ligand>
        <name>S-adenosyl-L-methionine</name>
        <dbReference type="ChEBI" id="CHEBI:59789"/>
    </ligand>
</feature>
<name>A0A0G0WWL5_UNCKA</name>
<dbReference type="NCBIfam" id="TIGR00006">
    <property type="entry name" value="16S rRNA (cytosine(1402)-N(4))-methyltransferase RsmH"/>
    <property type="match status" value="1"/>
</dbReference>
<dbReference type="GO" id="GO:0070475">
    <property type="term" value="P:rRNA base methylation"/>
    <property type="evidence" value="ECO:0007669"/>
    <property type="project" value="UniProtKB-UniRule"/>
</dbReference>
<dbReference type="InterPro" id="IPR002903">
    <property type="entry name" value="RsmH"/>
</dbReference>
<comment type="subcellular location">
    <subcellularLocation>
        <location evidence="6">Cytoplasm</location>
    </subcellularLocation>
</comment>
<evidence type="ECO:0000256" key="4">
    <source>
        <dbReference type="ARBA" id="ARBA00022679"/>
    </source>
</evidence>
<evidence type="ECO:0000256" key="3">
    <source>
        <dbReference type="ARBA" id="ARBA00022603"/>
    </source>
</evidence>
<evidence type="ECO:0000313" key="8">
    <source>
        <dbReference type="Proteomes" id="UP000034163"/>
    </source>
</evidence>
<dbReference type="InterPro" id="IPR023397">
    <property type="entry name" value="SAM-dep_MeTrfase_MraW_recog"/>
</dbReference>
<gene>
    <name evidence="6" type="primary">rsmH</name>
    <name evidence="7" type="ORF">UU72_C0007G0004</name>
</gene>
<dbReference type="AlphaFoldDB" id="A0A0G0WWL5"/>
<dbReference type="InterPro" id="IPR029063">
    <property type="entry name" value="SAM-dependent_MTases_sf"/>
</dbReference>
<evidence type="ECO:0000256" key="2">
    <source>
        <dbReference type="ARBA" id="ARBA00022552"/>
    </source>
</evidence>
<reference evidence="7 8" key="1">
    <citation type="journal article" date="2015" name="Nature">
        <title>rRNA introns, odd ribosomes, and small enigmatic genomes across a large radiation of phyla.</title>
        <authorList>
            <person name="Brown C.T."/>
            <person name="Hug L.A."/>
            <person name="Thomas B.C."/>
            <person name="Sharon I."/>
            <person name="Castelle C.J."/>
            <person name="Singh A."/>
            <person name="Wilkins M.J."/>
            <person name="Williams K.H."/>
            <person name="Banfield J.F."/>
        </authorList>
    </citation>
    <scope>NUCLEOTIDE SEQUENCE [LARGE SCALE GENOMIC DNA]</scope>
</reference>
<dbReference type="PIRSF" id="PIRSF004486">
    <property type="entry name" value="MraW"/>
    <property type="match status" value="1"/>
</dbReference>
<evidence type="ECO:0000256" key="1">
    <source>
        <dbReference type="ARBA" id="ARBA00010396"/>
    </source>
</evidence>
<dbReference type="GO" id="GO:0071424">
    <property type="term" value="F:rRNA (cytosine-N4-)-methyltransferase activity"/>
    <property type="evidence" value="ECO:0007669"/>
    <property type="project" value="UniProtKB-UniRule"/>
</dbReference>
<dbReference type="GO" id="GO:0005737">
    <property type="term" value="C:cytoplasm"/>
    <property type="evidence" value="ECO:0007669"/>
    <property type="project" value="UniProtKB-SubCell"/>
</dbReference>
<evidence type="ECO:0000313" key="7">
    <source>
        <dbReference type="EMBL" id="KKS17109.1"/>
    </source>
</evidence>
<comment type="caution">
    <text evidence="7">The sequence shown here is derived from an EMBL/GenBank/DDBJ whole genome shotgun (WGS) entry which is preliminary data.</text>
</comment>
<keyword evidence="5 6" id="KW-0949">S-adenosyl-L-methionine</keyword>
<organism evidence="7 8">
    <name type="scientific">candidate division WWE3 bacterium GW2011_GWB1_41_6</name>
    <dbReference type="NCBI Taxonomy" id="1619112"/>
    <lineage>
        <taxon>Bacteria</taxon>
        <taxon>Katanobacteria</taxon>
    </lineage>
</organism>
<dbReference type="PANTHER" id="PTHR11265">
    <property type="entry name" value="S-ADENOSYL-METHYLTRANSFERASE MRAW"/>
    <property type="match status" value="1"/>
</dbReference>
<sequence>MQYHKPVMANELVGSMLVRDGLNYIDCTLGDAGHTLEILKFGGKVLGLDVDADALVRAGTRIKDLGLSDYFTGIQGNFKNIDKLAEEHGFSQVAGVFYDLGYSSYQLEKKDLGLSFLKEQELDMRLDSTLGVTAADLVNALPERELANIFFSYSDERLGNRFARAIAKRRDLKKFRTTKDLADLIVDAAPSGYEHGRIHPATRVFQALRIAVNDEITNLTLSLPRAAALLLPGGRMAVISFHSLEDKTVKDFGRSARPHIRQVTEKPLVPGLAEVEGNSMSRSAKLRVFEKIDG</sequence>
<evidence type="ECO:0000256" key="6">
    <source>
        <dbReference type="HAMAP-Rule" id="MF_01007"/>
    </source>
</evidence>
<dbReference type="EC" id="2.1.1.199" evidence="6"/>